<evidence type="ECO:0000313" key="2">
    <source>
        <dbReference type="EMBL" id="GAQ47513.1"/>
    </source>
</evidence>
<accession>A0A117E3R4</accession>
<name>A0A117E3R4_ASPNG</name>
<reference evidence="3" key="1">
    <citation type="journal article" date="2016" name="Genome Announc.">
        <title>Draft genome sequence of Aspergillus niger strain An76.</title>
        <authorList>
            <person name="Gong W."/>
            <person name="Cheng Z."/>
            <person name="Zhang H."/>
            <person name="Liu L."/>
            <person name="Gao P."/>
            <person name="Wang L."/>
        </authorList>
    </citation>
    <scope>NUCLEOTIDE SEQUENCE [LARGE SCALE GENOMIC DNA]</scope>
    <source>
        <strain evidence="3">An76</strain>
    </source>
</reference>
<dbReference type="EMBL" id="BCMY01000030">
    <property type="protein sequence ID" value="GAQ47513.1"/>
    <property type="molecule type" value="Genomic_DNA"/>
</dbReference>
<organism evidence="2 3">
    <name type="scientific">Aspergillus niger</name>
    <dbReference type="NCBI Taxonomy" id="5061"/>
    <lineage>
        <taxon>Eukaryota</taxon>
        <taxon>Fungi</taxon>
        <taxon>Dikarya</taxon>
        <taxon>Ascomycota</taxon>
        <taxon>Pezizomycotina</taxon>
        <taxon>Eurotiomycetes</taxon>
        <taxon>Eurotiomycetidae</taxon>
        <taxon>Eurotiales</taxon>
        <taxon>Aspergillaceae</taxon>
        <taxon>Aspergillus</taxon>
        <taxon>Aspergillus subgen. Circumdati</taxon>
    </lineage>
</organism>
<comment type="caution">
    <text evidence="2">The sequence shown here is derived from an EMBL/GenBank/DDBJ whole genome shotgun (WGS) entry which is preliminary data.</text>
</comment>
<feature type="region of interest" description="Disordered" evidence="1">
    <location>
        <begin position="1"/>
        <end position="27"/>
    </location>
</feature>
<gene>
    <name evidence="2" type="ORF">ABL_10174</name>
</gene>
<sequence length="68" mass="7476">MRSSIESSSDLIHQKEDQECDNSDKSDDLLDSTLSTLSADYVFFVRAKAGSGRQATVQGLLTALSFCW</sequence>
<proteinExistence type="predicted"/>
<evidence type="ECO:0000256" key="1">
    <source>
        <dbReference type="SAM" id="MobiDB-lite"/>
    </source>
</evidence>
<evidence type="ECO:0000313" key="3">
    <source>
        <dbReference type="Proteomes" id="UP000068243"/>
    </source>
</evidence>
<dbReference type="AlphaFoldDB" id="A0A117E3R4"/>
<feature type="compositionally biased region" description="Basic and acidic residues" evidence="1">
    <location>
        <begin position="12"/>
        <end position="27"/>
    </location>
</feature>
<protein>
    <submittedName>
        <fullName evidence="2">Uncharacterized protein</fullName>
    </submittedName>
</protein>
<dbReference type="Proteomes" id="UP000068243">
    <property type="component" value="Unassembled WGS sequence"/>
</dbReference>
<feature type="compositionally biased region" description="Polar residues" evidence="1">
    <location>
        <begin position="1"/>
        <end position="11"/>
    </location>
</feature>